<keyword evidence="1" id="KW-0812">Transmembrane</keyword>
<accession>A0ABW2B696</accession>
<name>A0ABW2B696_9RHOB</name>
<protein>
    <submittedName>
        <fullName evidence="2">Uncharacterized protein</fullName>
    </submittedName>
</protein>
<organism evidence="2 3">
    <name type="scientific">Sulfitobacter porphyrae</name>
    <dbReference type="NCBI Taxonomy" id="1246864"/>
    <lineage>
        <taxon>Bacteria</taxon>
        <taxon>Pseudomonadati</taxon>
        <taxon>Pseudomonadota</taxon>
        <taxon>Alphaproteobacteria</taxon>
        <taxon>Rhodobacterales</taxon>
        <taxon>Roseobacteraceae</taxon>
        <taxon>Sulfitobacter</taxon>
    </lineage>
</organism>
<sequence length="62" mass="6789">MAHQSNTISEKQSDDRGLSQAIFIMVGIGIILGGLWFLYQSTAPYHPDVTGGQEEIYLSTDS</sequence>
<feature type="transmembrane region" description="Helical" evidence="1">
    <location>
        <begin position="21"/>
        <end position="39"/>
    </location>
</feature>
<dbReference type="Proteomes" id="UP001596353">
    <property type="component" value="Unassembled WGS sequence"/>
</dbReference>
<comment type="caution">
    <text evidence="2">The sequence shown here is derived from an EMBL/GenBank/DDBJ whole genome shotgun (WGS) entry which is preliminary data.</text>
</comment>
<evidence type="ECO:0000256" key="1">
    <source>
        <dbReference type="SAM" id="Phobius"/>
    </source>
</evidence>
<keyword evidence="1" id="KW-1133">Transmembrane helix</keyword>
<keyword evidence="1" id="KW-0472">Membrane</keyword>
<evidence type="ECO:0000313" key="3">
    <source>
        <dbReference type="Proteomes" id="UP001596353"/>
    </source>
</evidence>
<keyword evidence="3" id="KW-1185">Reference proteome</keyword>
<evidence type="ECO:0000313" key="2">
    <source>
        <dbReference type="EMBL" id="MFC6761235.1"/>
    </source>
</evidence>
<gene>
    <name evidence="2" type="ORF">ACFQFQ_20055</name>
</gene>
<dbReference type="EMBL" id="JBHSWG010000001">
    <property type="protein sequence ID" value="MFC6761235.1"/>
    <property type="molecule type" value="Genomic_DNA"/>
</dbReference>
<reference evidence="3" key="1">
    <citation type="journal article" date="2019" name="Int. J. Syst. Evol. Microbiol.">
        <title>The Global Catalogue of Microorganisms (GCM) 10K type strain sequencing project: providing services to taxonomists for standard genome sequencing and annotation.</title>
        <authorList>
            <consortium name="The Broad Institute Genomics Platform"/>
            <consortium name="The Broad Institute Genome Sequencing Center for Infectious Disease"/>
            <person name="Wu L."/>
            <person name="Ma J."/>
        </authorList>
    </citation>
    <scope>NUCLEOTIDE SEQUENCE [LARGE SCALE GENOMIC DNA]</scope>
    <source>
        <strain evidence="3">CCUG 66188</strain>
    </source>
</reference>
<proteinExistence type="predicted"/>